<proteinExistence type="predicted"/>
<name>A0A6J4LAK7_9BACT</name>
<evidence type="ECO:0000313" key="2">
    <source>
        <dbReference type="EMBL" id="CAA9327022.1"/>
    </source>
</evidence>
<dbReference type="Gene3D" id="1.20.120.450">
    <property type="entry name" value="dinb family like domain"/>
    <property type="match status" value="1"/>
</dbReference>
<sequence length="192" mass="21639">MRTAGLTQRHRDTERNTLPCPCAAATTESMRTPADILAQLARGPDTLRALVADVPPADLKRRPIPGKWSAHEHACHLALVEPLWVARLERILTEDVPTIVSYEPDEDEPADRLLAMDLGEAMDSYERERRIFLGRLAQLDPGAWERRAVNTAHARYSLFLMCRHAALHDMLHIYRVEESALGTFWPGEGAEI</sequence>
<dbReference type="InterPro" id="IPR034660">
    <property type="entry name" value="DinB/YfiT-like"/>
</dbReference>
<dbReference type="Pfam" id="PF12867">
    <property type="entry name" value="DinB_2"/>
    <property type="match status" value="1"/>
</dbReference>
<dbReference type="InterPro" id="IPR024775">
    <property type="entry name" value="DinB-like"/>
</dbReference>
<accession>A0A6J4LAK7</accession>
<feature type="domain" description="DinB-like" evidence="1">
    <location>
        <begin position="39"/>
        <end position="173"/>
    </location>
</feature>
<dbReference type="EMBL" id="CADCTW010000106">
    <property type="protein sequence ID" value="CAA9327022.1"/>
    <property type="molecule type" value="Genomic_DNA"/>
</dbReference>
<reference evidence="2" key="1">
    <citation type="submission" date="2020-02" db="EMBL/GenBank/DDBJ databases">
        <authorList>
            <person name="Meier V. D."/>
        </authorList>
    </citation>
    <scope>NUCLEOTIDE SEQUENCE</scope>
    <source>
        <strain evidence="2">AVDCRST_MAG68</strain>
    </source>
</reference>
<gene>
    <name evidence="2" type="ORF">AVDCRST_MAG68-2321</name>
</gene>
<dbReference type="SUPFAM" id="SSF109854">
    <property type="entry name" value="DinB/YfiT-like putative metalloenzymes"/>
    <property type="match status" value="1"/>
</dbReference>
<evidence type="ECO:0000259" key="1">
    <source>
        <dbReference type="Pfam" id="PF12867"/>
    </source>
</evidence>
<dbReference type="AlphaFoldDB" id="A0A6J4LAK7"/>
<protein>
    <recommendedName>
        <fullName evidence="1">DinB-like domain-containing protein</fullName>
    </recommendedName>
</protein>
<organism evidence="2">
    <name type="scientific">uncultured Gemmatimonadota bacterium</name>
    <dbReference type="NCBI Taxonomy" id="203437"/>
    <lineage>
        <taxon>Bacteria</taxon>
        <taxon>Pseudomonadati</taxon>
        <taxon>Gemmatimonadota</taxon>
        <taxon>environmental samples</taxon>
    </lineage>
</organism>